<keyword evidence="3" id="KW-0223">Dioxygenase</keyword>
<dbReference type="EMBL" id="JAUIYO010000010">
    <property type="protein sequence ID" value="MFK2826391.1"/>
    <property type="molecule type" value="Genomic_DNA"/>
</dbReference>
<evidence type="ECO:0000256" key="2">
    <source>
        <dbReference type="ARBA" id="ARBA00023002"/>
    </source>
</evidence>
<comment type="similarity">
    <text evidence="1">Belongs to the bacterial ring-hydroxylating dioxygenase beta subunit family.</text>
</comment>
<evidence type="ECO:0000313" key="4">
    <source>
        <dbReference type="Proteomes" id="UP001619911"/>
    </source>
</evidence>
<dbReference type="Gene3D" id="3.10.450.50">
    <property type="match status" value="1"/>
</dbReference>
<name>A0ABW8IA69_9BACI</name>
<dbReference type="Pfam" id="PF00866">
    <property type="entry name" value="Ring_hydroxyl_B"/>
    <property type="match status" value="1"/>
</dbReference>
<gene>
    <name evidence="3" type="ORF">QYG89_12075</name>
</gene>
<keyword evidence="2 3" id="KW-0560">Oxidoreductase</keyword>
<dbReference type="InterPro" id="IPR032710">
    <property type="entry name" value="NTF2-like_dom_sf"/>
</dbReference>
<dbReference type="GO" id="GO:0008695">
    <property type="term" value="F:3-phenylpropionate dioxygenase activity"/>
    <property type="evidence" value="ECO:0007669"/>
    <property type="project" value="UniProtKB-EC"/>
</dbReference>
<dbReference type="SUPFAM" id="SSF54427">
    <property type="entry name" value="NTF2-like"/>
    <property type="match status" value="1"/>
</dbReference>
<dbReference type="RefSeq" id="WP_404317678.1">
    <property type="nucleotide sequence ID" value="NZ_JAUIYO010000010.1"/>
</dbReference>
<evidence type="ECO:0000256" key="1">
    <source>
        <dbReference type="ARBA" id="ARBA00009570"/>
    </source>
</evidence>
<dbReference type="PANTHER" id="PTHR41534">
    <property type="entry name" value="BLR3401 PROTEIN"/>
    <property type="match status" value="1"/>
</dbReference>
<dbReference type="PANTHER" id="PTHR41534:SF2">
    <property type="entry name" value="3-PHENYLPROPIONATE_CINNAMIC ACID DIOXYGENASE SUBUNIT BETA"/>
    <property type="match status" value="1"/>
</dbReference>
<dbReference type="InterPro" id="IPR000391">
    <property type="entry name" value="Rng_hydr_dOase-bsu"/>
</dbReference>
<dbReference type="EC" id="1.14.12.19" evidence="3"/>
<dbReference type="CDD" id="cd00667">
    <property type="entry name" value="ring_hydroxylating_dioxygenases_beta"/>
    <property type="match status" value="1"/>
</dbReference>
<evidence type="ECO:0000313" key="3">
    <source>
        <dbReference type="EMBL" id="MFK2826391.1"/>
    </source>
</evidence>
<keyword evidence="4" id="KW-1185">Reference proteome</keyword>
<reference evidence="3 4" key="1">
    <citation type="submission" date="2023-07" db="EMBL/GenBank/DDBJ databases">
        <title>Bacillus lucianemedeirus sp. nov, a new species isolated from an immunobiological production facility.</title>
        <authorList>
            <person name="Costa L.V."/>
            <person name="Miranda R.V.S.L."/>
            <person name="Brandao M.L.L."/>
            <person name="Reis C.M.F."/>
            <person name="Frazao A.M."/>
            <person name="Cruz F.V."/>
            <person name="Baio P.V.P."/>
            <person name="Veras J.F.C."/>
            <person name="Ramos J.N."/>
            <person name="Vieira V."/>
        </authorList>
    </citation>
    <scope>NUCLEOTIDE SEQUENCE [LARGE SCALE GENOMIC DNA]</scope>
    <source>
        <strain evidence="3 4">B190/17</strain>
    </source>
</reference>
<organism evidence="3 4">
    <name type="scientific">Bacillus lumedeiriae</name>
    <dbReference type="NCBI Taxonomy" id="3058829"/>
    <lineage>
        <taxon>Bacteria</taxon>
        <taxon>Bacillati</taxon>
        <taxon>Bacillota</taxon>
        <taxon>Bacilli</taxon>
        <taxon>Bacillales</taxon>
        <taxon>Bacillaceae</taxon>
        <taxon>Bacillus</taxon>
    </lineage>
</organism>
<accession>A0ABW8IA69</accession>
<comment type="caution">
    <text evidence="3">The sequence shown here is derived from an EMBL/GenBank/DDBJ whole genome shotgun (WGS) entry which is preliminary data.</text>
</comment>
<proteinExistence type="inferred from homology"/>
<dbReference type="Proteomes" id="UP001619911">
    <property type="component" value="Unassembled WGS sequence"/>
</dbReference>
<protein>
    <submittedName>
        <fullName evidence="3">3-phenylpropionate/cinnamic acid dioxygenase subunit beta</fullName>
        <ecNumber evidence="3">1.14.12.19</ecNumber>
    </submittedName>
</protein>
<sequence>MNIELLNTGLQNEITQFLYKEAYLLDHRQYREWLGLLSEDIKYVMPLRVTVQNKMGSNINDEMTYFTDSKKDITMKVERLYTKSAWVEDPAPRQRHFISNVMIEQGSRPDEYKVRSYFLFKRSRASELNTEELFGEREDVVRKVDGGWEIAERTIYPDQSVLTVMNLSMFL</sequence>
<dbReference type="NCBIfam" id="NF007479">
    <property type="entry name" value="PRK10069.1"/>
    <property type="match status" value="1"/>
</dbReference>